<evidence type="ECO:0000256" key="4">
    <source>
        <dbReference type="ARBA" id="ARBA00023237"/>
    </source>
</evidence>
<dbReference type="PROSITE" id="PS51123">
    <property type="entry name" value="OMPA_2"/>
    <property type="match status" value="1"/>
</dbReference>
<dbReference type="Gene3D" id="3.30.1330.60">
    <property type="entry name" value="OmpA-like domain"/>
    <property type="match status" value="1"/>
</dbReference>
<evidence type="ECO:0000259" key="7">
    <source>
        <dbReference type="PROSITE" id="PS51123"/>
    </source>
</evidence>
<feature type="compositionally biased region" description="Basic and acidic residues" evidence="6">
    <location>
        <begin position="408"/>
        <end position="434"/>
    </location>
</feature>
<dbReference type="Gene3D" id="4.10.1080.10">
    <property type="entry name" value="TSP type-3 repeat"/>
    <property type="match status" value="1"/>
</dbReference>
<keyword evidence="9" id="KW-1185">Reference proteome</keyword>
<keyword evidence="2" id="KW-0732">Signal</keyword>
<evidence type="ECO:0000313" key="9">
    <source>
        <dbReference type="Proteomes" id="UP001151081"/>
    </source>
</evidence>
<evidence type="ECO:0000256" key="5">
    <source>
        <dbReference type="PROSITE-ProRule" id="PRU00473"/>
    </source>
</evidence>
<dbReference type="RefSeq" id="WP_272422622.1">
    <property type="nucleotide sequence ID" value="NZ_JAGTJJ010000009.1"/>
</dbReference>
<gene>
    <name evidence="8" type="ORF">KEG57_19720</name>
</gene>
<dbReference type="InterPro" id="IPR050330">
    <property type="entry name" value="Bact_OuterMem_StrucFunc"/>
</dbReference>
<dbReference type="GO" id="GO:0007155">
    <property type="term" value="P:cell adhesion"/>
    <property type="evidence" value="ECO:0007669"/>
    <property type="project" value="InterPro"/>
</dbReference>
<comment type="caution">
    <text evidence="8">The sequence shown here is derived from an EMBL/GenBank/DDBJ whole genome shotgun (WGS) entry which is preliminary data.</text>
</comment>
<dbReference type="SUPFAM" id="SSF103088">
    <property type="entry name" value="OmpA-like"/>
    <property type="match status" value="1"/>
</dbReference>
<feature type="compositionally biased region" description="Basic and acidic residues" evidence="6">
    <location>
        <begin position="372"/>
        <end position="381"/>
    </location>
</feature>
<dbReference type="InterPro" id="IPR025737">
    <property type="entry name" value="FApF"/>
</dbReference>
<proteinExistence type="predicted"/>
<dbReference type="Proteomes" id="UP001151081">
    <property type="component" value="Unassembled WGS sequence"/>
</dbReference>
<sequence>MAQVDHPRARPPVGDTAAGGTSSDERAATPRRPSLLRRLASACSAAIAAAACLLAPAEAEAQQSTMYLDRLFMGGAPEDAIGLWRPQFNPQTRFFGQLGMGFALNPFRIENHQDDPRNAGIFSQRSSAPVGPQLISYLDVGIEALERFSFQANLPVILFQDGGTTYLAQVSGSQPVSMRTVAPMDLRLDARVLLWRNTARTFKLGLEGAVWVPTGDNDSFGGDQSASGGFQVAVEYDLKSFFLVANTGLQFRPAGGVNDFKSGSEWRWGIGGFLPLRGGALRLGAQIFGSTGITDETFFDVDNTPIEWMLEGRYAFDQKKRAWVGVGGGTRITPGYAPDFRLVATVGYAFPIKDTNPPSPGKRFKTGRWAEHGADTDKDGLPDDVDLCPTDPEDHKPPNTDDGCPQPPDRDGDGIPDNVDKCPDTPEDFDKVDDQDGCPEDDPDKDGIGDAKDACPKEPGDANPDAEKNGCPTFIRRVTGSNEIQILKKVEFLTGKSTILQQSYPILDEVVRLLKVNPEIQHLAIEGHTDNRGSDDLNEKLSSDRANAVMEYLIKKGGIAADRLSAAGFGPRRPIADNNTAAGRQTNRRVEFHIRDKAADATPPSQ</sequence>
<evidence type="ECO:0000256" key="2">
    <source>
        <dbReference type="ARBA" id="ARBA00022729"/>
    </source>
</evidence>
<feature type="region of interest" description="Disordered" evidence="6">
    <location>
        <begin position="1"/>
        <end position="32"/>
    </location>
</feature>
<dbReference type="Pfam" id="PF13557">
    <property type="entry name" value="Phenol_MetA_deg"/>
    <property type="match status" value="1"/>
</dbReference>
<dbReference type="PRINTS" id="PR01021">
    <property type="entry name" value="OMPADOMAIN"/>
</dbReference>
<dbReference type="PANTHER" id="PTHR30329:SF21">
    <property type="entry name" value="LIPOPROTEIN YIAD-RELATED"/>
    <property type="match status" value="1"/>
</dbReference>
<dbReference type="InterPro" id="IPR003367">
    <property type="entry name" value="Thrombospondin_3-like_rpt"/>
</dbReference>
<dbReference type="Pfam" id="PF00691">
    <property type="entry name" value="OmpA"/>
    <property type="match status" value="1"/>
</dbReference>
<dbReference type="InterPro" id="IPR028974">
    <property type="entry name" value="TSP_type-3_rpt"/>
</dbReference>
<comment type="subcellular location">
    <subcellularLocation>
        <location evidence="1">Cell outer membrane</location>
    </subcellularLocation>
</comment>
<dbReference type="InterPro" id="IPR006665">
    <property type="entry name" value="OmpA-like"/>
</dbReference>
<keyword evidence="4" id="KW-0998">Cell outer membrane</keyword>
<dbReference type="AlphaFoldDB" id="A0A9X3X565"/>
<feature type="compositionally biased region" description="Basic and acidic residues" evidence="6">
    <location>
        <begin position="588"/>
        <end position="599"/>
    </location>
</feature>
<evidence type="ECO:0000256" key="3">
    <source>
        <dbReference type="ARBA" id="ARBA00023136"/>
    </source>
</evidence>
<feature type="region of interest" description="Disordered" evidence="6">
    <location>
        <begin position="569"/>
        <end position="606"/>
    </location>
</feature>
<dbReference type="Pfam" id="PF02412">
    <property type="entry name" value="TSP_3"/>
    <property type="match status" value="1"/>
</dbReference>
<feature type="compositionally biased region" description="Acidic residues" evidence="6">
    <location>
        <begin position="435"/>
        <end position="444"/>
    </location>
</feature>
<dbReference type="InterPro" id="IPR036737">
    <property type="entry name" value="OmpA-like_sf"/>
</dbReference>
<dbReference type="PANTHER" id="PTHR30329">
    <property type="entry name" value="STATOR ELEMENT OF FLAGELLAR MOTOR COMPLEX"/>
    <property type="match status" value="1"/>
</dbReference>
<organism evidence="8 9">
    <name type="scientific">Polyangium jinanense</name>
    <dbReference type="NCBI Taxonomy" id="2829994"/>
    <lineage>
        <taxon>Bacteria</taxon>
        <taxon>Pseudomonadati</taxon>
        <taxon>Myxococcota</taxon>
        <taxon>Polyangia</taxon>
        <taxon>Polyangiales</taxon>
        <taxon>Polyangiaceae</taxon>
        <taxon>Polyangium</taxon>
    </lineage>
</organism>
<keyword evidence="3 5" id="KW-0472">Membrane</keyword>
<dbReference type="EMBL" id="JAGTJJ010000009">
    <property type="protein sequence ID" value="MDC3982755.1"/>
    <property type="molecule type" value="Genomic_DNA"/>
</dbReference>
<evidence type="ECO:0000256" key="6">
    <source>
        <dbReference type="SAM" id="MobiDB-lite"/>
    </source>
</evidence>
<dbReference type="InterPro" id="IPR006664">
    <property type="entry name" value="OMP_bac"/>
</dbReference>
<dbReference type="SUPFAM" id="SSF103647">
    <property type="entry name" value="TSP type-3 repeat"/>
    <property type="match status" value="1"/>
</dbReference>
<reference evidence="8 9" key="1">
    <citation type="submission" date="2021-04" db="EMBL/GenBank/DDBJ databases">
        <title>Genome analysis of Polyangium sp.</title>
        <authorList>
            <person name="Li Y."/>
            <person name="Wang J."/>
        </authorList>
    </citation>
    <scope>NUCLEOTIDE SEQUENCE [LARGE SCALE GENOMIC DNA]</scope>
    <source>
        <strain evidence="8 9">SDU14</strain>
    </source>
</reference>
<dbReference type="PRINTS" id="PR01023">
    <property type="entry name" value="NAFLGMOTY"/>
</dbReference>
<dbReference type="GO" id="GO:0005509">
    <property type="term" value="F:calcium ion binding"/>
    <property type="evidence" value="ECO:0007669"/>
    <property type="project" value="InterPro"/>
</dbReference>
<evidence type="ECO:0000256" key="1">
    <source>
        <dbReference type="ARBA" id="ARBA00004442"/>
    </source>
</evidence>
<accession>A0A9X3X565</accession>
<name>A0A9X3X565_9BACT</name>
<protein>
    <submittedName>
        <fullName evidence="8">OmpA family protein</fullName>
    </submittedName>
</protein>
<dbReference type="CDD" id="cd07185">
    <property type="entry name" value="OmpA_C-like"/>
    <property type="match status" value="1"/>
</dbReference>
<feature type="domain" description="OmpA-like" evidence="7">
    <location>
        <begin position="479"/>
        <end position="598"/>
    </location>
</feature>
<dbReference type="GO" id="GO:0009279">
    <property type="term" value="C:cell outer membrane"/>
    <property type="evidence" value="ECO:0007669"/>
    <property type="project" value="UniProtKB-SubCell"/>
</dbReference>
<feature type="compositionally biased region" description="Basic and acidic residues" evidence="6">
    <location>
        <begin position="445"/>
        <end position="468"/>
    </location>
</feature>
<evidence type="ECO:0000313" key="8">
    <source>
        <dbReference type="EMBL" id="MDC3982755.1"/>
    </source>
</evidence>
<feature type="region of interest" description="Disordered" evidence="6">
    <location>
        <begin position="372"/>
        <end position="470"/>
    </location>
</feature>